<dbReference type="EMBL" id="BDGU01000047">
    <property type="protein sequence ID" value="GAW00970.1"/>
    <property type="molecule type" value="Genomic_DNA"/>
</dbReference>
<reference evidence="2 3" key="2">
    <citation type="submission" date="2017-02" db="EMBL/GenBank/DDBJ databases">
        <title>A genome survey and senescence transcriptome analysis in Lentinula edodes.</title>
        <authorList>
            <person name="Sakamoto Y."/>
            <person name="Nakade K."/>
            <person name="Sato S."/>
            <person name="Yoshida Y."/>
            <person name="Miyazaki K."/>
            <person name="Natsume S."/>
            <person name="Konno N."/>
        </authorList>
    </citation>
    <scope>NUCLEOTIDE SEQUENCE [LARGE SCALE GENOMIC DNA]</scope>
    <source>
        <strain evidence="2 3">NBRC 111202</strain>
    </source>
</reference>
<sequence length="72" mass="8185">MQAYCDYIVRTSKFSRAAPDIAYTVVVNVPAIVPVHPELGLLYCFRILLVLVFICSNCVPFLPEAFDEFRND</sequence>
<keyword evidence="1" id="KW-0812">Transmembrane</keyword>
<accession>A0A1Q3E194</accession>
<feature type="transmembrane region" description="Helical" evidence="1">
    <location>
        <begin position="40"/>
        <end position="62"/>
    </location>
</feature>
<name>A0A1Q3E194_LENED</name>
<reference evidence="2 3" key="1">
    <citation type="submission" date="2016-08" db="EMBL/GenBank/DDBJ databases">
        <authorList>
            <consortium name="Lentinula edodes genome sequencing consortium"/>
            <person name="Sakamoto Y."/>
            <person name="Nakade K."/>
            <person name="Sato S."/>
            <person name="Yoshida Y."/>
            <person name="Miyazaki K."/>
            <person name="Natsume S."/>
            <person name="Konno N."/>
        </authorList>
    </citation>
    <scope>NUCLEOTIDE SEQUENCE [LARGE SCALE GENOMIC DNA]</scope>
    <source>
        <strain evidence="2 3">NBRC 111202</strain>
    </source>
</reference>
<keyword evidence="1" id="KW-1133">Transmembrane helix</keyword>
<evidence type="ECO:0000313" key="2">
    <source>
        <dbReference type="EMBL" id="GAW00970.1"/>
    </source>
</evidence>
<dbReference type="AlphaFoldDB" id="A0A1Q3E194"/>
<comment type="caution">
    <text evidence="2">The sequence shown here is derived from an EMBL/GenBank/DDBJ whole genome shotgun (WGS) entry which is preliminary data.</text>
</comment>
<evidence type="ECO:0000256" key="1">
    <source>
        <dbReference type="SAM" id="Phobius"/>
    </source>
</evidence>
<keyword evidence="1" id="KW-0472">Membrane</keyword>
<keyword evidence="3" id="KW-1185">Reference proteome</keyword>
<organism evidence="2 3">
    <name type="scientific">Lentinula edodes</name>
    <name type="common">Shiitake mushroom</name>
    <name type="synonym">Lentinus edodes</name>
    <dbReference type="NCBI Taxonomy" id="5353"/>
    <lineage>
        <taxon>Eukaryota</taxon>
        <taxon>Fungi</taxon>
        <taxon>Dikarya</taxon>
        <taxon>Basidiomycota</taxon>
        <taxon>Agaricomycotina</taxon>
        <taxon>Agaricomycetes</taxon>
        <taxon>Agaricomycetidae</taxon>
        <taxon>Agaricales</taxon>
        <taxon>Marasmiineae</taxon>
        <taxon>Omphalotaceae</taxon>
        <taxon>Lentinula</taxon>
    </lineage>
</organism>
<dbReference type="Proteomes" id="UP000188533">
    <property type="component" value="Unassembled WGS sequence"/>
</dbReference>
<protein>
    <submittedName>
        <fullName evidence="2">Uncharacterized protein</fullName>
    </submittedName>
</protein>
<proteinExistence type="predicted"/>
<gene>
    <name evidence="2" type="ORF">LENED_002531</name>
</gene>
<evidence type="ECO:0000313" key="3">
    <source>
        <dbReference type="Proteomes" id="UP000188533"/>
    </source>
</evidence>